<keyword evidence="4" id="KW-1185">Reference proteome</keyword>
<keyword evidence="2" id="KW-0560">Oxidoreductase</keyword>
<dbReference type="FunCoup" id="A0A545AXT8">
    <property type="interactions" value="35"/>
</dbReference>
<evidence type="ECO:0000313" key="4">
    <source>
        <dbReference type="Proteomes" id="UP000317982"/>
    </source>
</evidence>
<proteinExistence type="inferred from homology"/>
<dbReference type="RefSeq" id="WP_142703547.1">
    <property type="nucleotide sequence ID" value="NZ_VIRS01000003.1"/>
</dbReference>
<evidence type="ECO:0000256" key="2">
    <source>
        <dbReference type="ARBA" id="ARBA00023002"/>
    </source>
</evidence>
<evidence type="ECO:0000256" key="1">
    <source>
        <dbReference type="ARBA" id="ARBA00006484"/>
    </source>
</evidence>
<sequence>MTGLQGAVVIVTGGASGQGLAATRLFAERGSTVVIADWNRTGAEEAAAKLTADGTPALGIQVDVSDEAAVAAMVDATMDRFGRIDVLFNNAGVGFSARSRYAMASVVDTPAEDWDAILAINLKGPALCCKHVLPIMATQGRGAVVNNASINGLVAMPGADAYTAAKGGLVALTRVLAADWGPRGVRVNCICPGGVDTPMISEILHADGGREAAAAGNPLGRVARPDEIASVAVFLASDAASYVNGVILPVDGGHTAL</sequence>
<dbReference type="PROSITE" id="PS00061">
    <property type="entry name" value="ADH_SHORT"/>
    <property type="match status" value="1"/>
</dbReference>
<dbReference type="OrthoDB" id="7064009at2"/>
<dbReference type="PANTHER" id="PTHR24321:SF8">
    <property type="entry name" value="ESTRADIOL 17-BETA-DEHYDROGENASE 8-RELATED"/>
    <property type="match status" value="1"/>
</dbReference>
<dbReference type="FunFam" id="3.40.50.720:FF:000084">
    <property type="entry name" value="Short-chain dehydrogenase reductase"/>
    <property type="match status" value="1"/>
</dbReference>
<name>A0A545AXT8_9ACTN</name>
<dbReference type="EMBL" id="VIRS01000003">
    <property type="protein sequence ID" value="TQS46140.1"/>
    <property type="molecule type" value="Genomic_DNA"/>
</dbReference>
<dbReference type="InterPro" id="IPR020904">
    <property type="entry name" value="Sc_DH/Rdtase_CS"/>
</dbReference>
<comment type="caution">
    <text evidence="3">The sequence shown here is derived from an EMBL/GenBank/DDBJ whole genome shotgun (WGS) entry which is preliminary data.</text>
</comment>
<reference evidence="3 4" key="1">
    <citation type="submission" date="2019-07" db="EMBL/GenBank/DDBJ databases">
        <title>Cryptosporangium phraense sp. nov., isolated from plant litter.</title>
        <authorList>
            <person name="Suriyachadkun C."/>
        </authorList>
    </citation>
    <scope>NUCLEOTIDE SEQUENCE [LARGE SCALE GENOMIC DNA]</scope>
    <source>
        <strain evidence="3 4">A-T 5661</strain>
    </source>
</reference>
<evidence type="ECO:0000313" key="3">
    <source>
        <dbReference type="EMBL" id="TQS46140.1"/>
    </source>
</evidence>
<dbReference type="Proteomes" id="UP000317982">
    <property type="component" value="Unassembled WGS sequence"/>
</dbReference>
<dbReference type="InterPro" id="IPR002347">
    <property type="entry name" value="SDR_fam"/>
</dbReference>
<dbReference type="CDD" id="cd05233">
    <property type="entry name" value="SDR_c"/>
    <property type="match status" value="1"/>
</dbReference>
<gene>
    <name evidence="3" type="ORF">FL583_06575</name>
</gene>
<dbReference type="InterPro" id="IPR036291">
    <property type="entry name" value="NAD(P)-bd_dom_sf"/>
</dbReference>
<organism evidence="3 4">
    <name type="scientific">Cryptosporangium phraense</name>
    <dbReference type="NCBI Taxonomy" id="2593070"/>
    <lineage>
        <taxon>Bacteria</taxon>
        <taxon>Bacillati</taxon>
        <taxon>Actinomycetota</taxon>
        <taxon>Actinomycetes</taxon>
        <taxon>Cryptosporangiales</taxon>
        <taxon>Cryptosporangiaceae</taxon>
        <taxon>Cryptosporangium</taxon>
    </lineage>
</organism>
<dbReference type="PRINTS" id="PR00081">
    <property type="entry name" value="GDHRDH"/>
</dbReference>
<dbReference type="PRINTS" id="PR00080">
    <property type="entry name" value="SDRFAMILY"/>
</dbReference>
<dbReference type="Gene3D" id="3.40.50.720">
    <property type="entry name" value="NAD(P)-binding Rossmann-like Domain"/>
    <property type="match status" value="1"/>
</dbReference>
<dbReference type="GO" id="GO:0016491">
    <property type="term" value="F:oxidoreductase activity"/>
    <property type="evidence" value="ECO:0007669"/>
    <property type="project" value="UniProtKB-KW"/>
</dbReference>
<dbReference type="AlphaFoldDB" id="A0A545AXT8"/>
<dbReference type="NCBIfam" id="NF005559">
    <property type="entry name" value="PRK07231.1"/>
    <property type="match status" value="1"/>
</dbReference>
<dbReference type="InParanoid" id="A0A545AXT8"/>
<dbReference type="Pfam" id="PF13561">
    <property type="entry name" value="adh_short_C2"/>
    <property type="match status" value="1"/>
</dbReference>
<comment type="similarity">
    <text evidence="1">Belongs to the short-chain dehydrogenases/reductases (SDR) family.</text>
</comment>
<dbReference type="PANTHER" id="PTHR24321">
    <property type="entry name" value="DEHYDROGENASES, SHORT CHAIN"/>
    <property type="match status" value="1"/>
</dbReference>
<accession>A0A545AXT8</accession>
<protein>
    <submittedName>
        <fullName evidence="3">SDR family oxidoreductase</fullName>
    </submittedName>
</protein>
<dbReference type="SUPFAM" id="SSF51735">
    <property type="entry name" value="NAD(P)-binding Rossmann-fold domains"/>
    <property type="match status" value="1"/>
</dbReference>